<dbReference type="GO" id="GO:0016787">
    <property type="term" value="F:hydrolase activity"/>
    <property type="evidence" value="ECO:0007669"/>
    <property type="project" value="UniProtKB-KW"/>
</dbReference>
<evidence type="ECO:0000256" key="9">
    <source>
        <dbReference type="ARBA" id="ARBA00022833"/>
    </source>
</evidence>
<keyword evidence="11" id="KW-0156">Chromatin regulator</keyword>
<evidence type="ECO:0000256" key="6">
    <source>
        <dbReference type="ARBA" id="ARBA00022771"/>
    </source>
</evidence>
<dbReference type="GO" id="GO:0008270">
    <property type="term" value="F:zinc ion binding"/>
    <property type="evidence" value="ECO:0007669"/>
    <property type="project" value="UniProtKB-KW"/>
</dbReference>
<evidence type="ECO:0000256" key="8">
    <source>
        <dbReference type="ARBA" id="ARBA00022806"/>
    </source>
</evidence>
<feature type="domain" description="Helicase ATP-binding" evidence="16">
    <location>
        <begin position="554"/>
        <end position="753"/>
    </location>
</feature>
<evidence type="ECO:0000256" key="11">
    <source>
        <dbReference type="ARBA" id="ARBA00022853"/>
    </source>
</evidence>
<protein>
    <recommendedName>
        <fullName evidence="20">DNA/RNA helicase protein</fullName>
    </recommendedName>
</protein>
<dbReference type="AlphaFoldDB" id="A0ABD2YJL2"/>
<dbReference type="InterPro" id="IPR001650">
    <property type="entry name" value="Helicase_C-like"/>
</dbReference>
<dbReference type="SMART" id="SM00910">
    <property type="entry name" value="HIRAN"/>
    <property type="match status" value="1"/>
</dbReference>
<dbReference type="InterPro" id="IPR014905">
    <property type="entry name" value="HIRAN"/>
</dbReference>
<dbReference type="InterPro" id="IPR001841">
    <property type="entry name" value="Znf_RING"/>
</dbReference>
<name>A0ABD2YJL2_9GENT</name>
<dbReference type="SMART" id="SM00487">
    <property type="entry name" value="DEXDc"/>
    <property type="match status" value="1"/>
</dbReference>
<keyword evidence="12" id="KW-0234">DNA repair</keyword>
<dbReference type="Pfam" id="PF00097">
    <property type="entry name" value="zf-C3HC4"/>
    <property type="match status" value="1"/>
</dbReference>
<evidence type="ECO:0000259" key="15">
    <source>
        <dbReference type="PROSITE" id="PS50089"/>
    </source>
</evidence>
<keyword evidence="4" id="KW-0547">Nucleotide-binding</keyword>
<dbReference type="InterPro" id="IPR014001">
    <property type="entry name" value="Helicase_ATP-bd"/>
</dbReference>
<dbReference type="Pfam" id="PF00176">
    <property type="entry name" value="SNF2-rel_dom"/>
    <property type="match status" value="1"/>
</dbReference>
<evidence type="ECO:0000256" key="7">
    <source>
        <dbReference type="ARBA" id="ARBA00022801"/>
    </source>
</evidence>
<evidence type="ECO:0000256" key="1">
    <source>
        <dbReference type="ARBA" id="ARBA00004123"/>
    </source>
</evidence>
<dbReference type="GO" id="GO:0006325">
    <property type="term" value="P:chromatin organization"/>
    <property type="evidence" value="ECO:0007669"/>
    <property type="project" value="UniProtKB-KW"/>
</dbReference>
<dbReference type="PROSITE" id="PS50089">
    <property type="entry name" value="ZF_RING_2"/>
    <property type="match status" value="1"/>
</dbReference>
<keyword evidence="6 14" id="KW-0863">Zinc-finger</keyword>
<evidence type="ECO:0000256" key="3">
    <source>
        <dbReference type="ARBA" id="ARBA00022723"/>
    </source>
</evidence>
<feature type="domain" description="Helicase C-terminal" evidence="17">
    <location>
        <begin position="995"/>
        <end position="1159"/>
    </location>
</feature>
<dbReference type="InterPro" id="IPR018957">
    <property type="entry name" value="Znf_C3HC4_RING-type"/>
</dbReference>
<dbReference type="CDD" id="cd16449">
    <property type="entry name" value="RING-HC"/>
    <property type="match status" value="1"/>
</dbReference>
<evidence type="ECO:0000256" key="5">
    <source>
        <dbReference type="ARBA" id="ARBA00022763"/>
    </source>
</evidence>
<dbReference type="PROSITE" id="PS51194">
    <property type="entry name" value="HELICASE_CTER"/>
    <property type="match status" value="1"/>
</dbReference>
<dbReference type="GO" id="GO:0005524">
    <property type="term" value="F:ATP binding"/>
    <property type="evidence" value="ECO:0007669"/>
    <property type="project" value="UniProtKB-KW"/>
</dbReference>
<gene>
    <name evidence="18" type="ORF">ACH5RR_031462</name>
</gene>
<feature type="domain" description="RING-type" evidence="15">
    <location>
        <begin position="922"/>
        <end position="962"/>
    </location>
</feature>
<dbReference type="InterPro" id="IPR056450">
    <property type="entry name" value="UBA_RAD5A"/>
</dbReference>
<dbReference type="CDD" id="cd18008">
    <property type="entry name" value="DEXDc_SHPRH-like"/>
    <property type="match status" value="1"/>
</dbReference>
<dbReference type="SMART" id="SM00184">
    <property type="entry name" value="RING"/>
    <property type="match status" value="1"/>
</dbReference>
<keyword evidence="3" id="KW-0479">Metal-binding</keyword>
<evidence type="ECO:0000256" key="13">
    <source>
        <dbReference type="ARBA" id="ARBA00023242"/>
    </source>
</evidence>
<evidence type="ECO:0000256" key="4">
    <source>
        <dbReference type="ARBA" id="ARBA00022741"/>
    </source>
</evidence>
<proteinExistence type="inferred from homology"/>
<dbReference type="Gene3D" id="3.40.50.10810">
    <property type="entry name" value="Tandem AAA-ATPase domain"/>
    <property type="match status" value="1"/>
</dbReference>
<evidence type="ECO:0000313" key="18">
    <source>
        <dbReference type="EMBL" id="KAL3506080.1"/>
    </source>
</evidence>
<keyword evidence="19" id="KW-1185">Reference proteome</keyword>
<dbReference type="SUPFAM" id="SSF52540">
    <property type="entry name" value="P-loop containing nucleoside triphosphate hydrolases"/>
    <property type="match status" value="2"/>
</dbReference>
<keyword evidence="7" id="KW-0378">Hydrolase</keyword>
<evidence type="ECO:0008006" key="20">
    <source>
        <dbReference type="Google" id="ProtNLM"/>
    </source>
</evidence>
<dbReference type="InterPro" id="IPR017907">
    <property type="entry name" value="Znf_RING_CS"/>
</dbReference>
<dbReference type="Pfam" id="PF08797">
    <property type="entry name" value="HIRAN"/>
    <property type="match status" value="1"/>
</dbReference>
<evidence type="ECO:0000256" key="14">
    <source>
        <dbReference type="PROSITE-ProRule" id="PRU00175"/>
    </source>
</evidence>
<evidence type="ECO:0000259" key="17">
    <source>
        <dbReference type="PROSITE" id="PS51194"/>
    </source>
</evidence>
<dbReference type="PROSITE" id="PS00518">
    <property type="entry name" value="ZF_RING_1"/>
    <property type="match status" value="1"/>
</dbReference>
<dbReference type="PROSITE" id="PS51192">
    <property type="entry name" value="HELICASE_ATP_BIND_1"/>
    <property type="match status" value="1"/>
</dbReference>
<dbReference type="InterPro" id="IPR038718">
    <property type="entry name" value="SNF2-like_sf"/>
</dbReference>
<dbReference type="Pfam" id="PF24559">
    <property type="entry name" value="UBA_RAD5A"/>
    <property type="match status" value="1"/>
</dbReference>
<keyword evidence="9" id="KW-0862">Zinc</keyword>
<dbReference type="InterPro" id="IPR049730">
    <property type="entry name" value="SNF2/RAD54-like_C"/>
</dbReference>
<comment type="similarity">
    <text evidence="2">Belongs to the SNF2/RAD54 helicase family. RAD16 subfamily.</text>
</comment>
<dbReference type="InterPro" id="IPR050628">
    <property type="entry name" value="SNF2_RAD54_helicase_TF"/>
</dbReference>
<dbReference type="InterPro" id="IPR000330">
    <property type="entry name" value="SNF2_N"/>
</dbReference>
<dbReference type="Gene3D" id="3.40.50.300">
    <property type="entry name" value="P-loop containing nucleotide triphosphate hydrolases"/>
    <property type="match status" value="1"/>
</dbReference>
<accession>A0ABD2YJL2</accession>
<dbReference type="GO" id="GO:0004386">
    <property type="term" value="F:helicase activity"/>
    <property type="evidence" value="ECO:0007669"/>
    <property type="project" value="UniProtKB-KW"/>
</dbReference>
<keyword evidence="8" id="KW-0347">Helicase</keyword>
<dbReference type="GO" id="GO:0005634">
    <property type="term" value="C:nucleus"/>
    <property type="evidence" value="ECO:0007669"/>
    <property type="project" value="UniProtKB-SubCell"/>
</dbReference>
<dbReference type="Gene3D" id="3.30.40.10">
    <property type="entry name" value="Zinc/RING finger domain, C3HC4 (zinc finger)"/>
    <property type="match status" value="1"/>
</dbReference>
<evidence type="ECO:0000256" key="12">
    <source>
        <dbReference type="ARBA" id="ARBA00023204"/>
    </source>
</evidence>
<organism evidence="18 19">
    <name type="scientific">Cinchona calisaya</name>
    <dbReference type="NCBI Taxonomy" id="153742"/>
    <lineage>
        <taxon>Eukaryota</taxon>
        <taxon>Viridiplantae</taxon>
        <taxon>Streptophyta</taxon>
        <taxon>Embryophyta</taxon>
        <taxon>Tracheophyta</taxon>
        <taxon>Spermatophyta</taxon>
        <taxon>Magnoliopsida</taxon>
        <taxon>eudicotyledons</taxon>
        <taxon>Gunneridae</taxon>
        <taxon>Pentapetalae</taxon>
        <taxon>asterids</taxon>
        <taxon>lamiids</taxon>
        <taxon>Gentianales</taxon>
        <taxon>Rubiaceae</taxon>
        <taxon>Cinchonoideae</taxon>
        <taxon>Cinchoneae</taxon>
        <taxon>Cinchona</taxon>
    </lineage>
</organism>
<dbReference type="InterPro" id="IPR013083">
    <property type="entry name" value="Znf_RING/FYVE/PHD"/>
</dbReference>
<keyword evidence="13" id="KW-0539">Nucleus</keyword>
<dbReference type="GO" id="GO:0006281">
    <property type="term" value="P:DNA repair"/>
    <property type="evidence" value="ECO:0007669"/>
    <property type="project" value="UniProtKB-KW"/>
</dbReference>
<evidence type="ECO:0000256" key="2">
    <source>
        <dbReference type="ARBA" id="ARBA00008438"/>
    </source>
</evidence>
<keyword evidence="5" id="KW-0227">DNA damage</keyword>
<dbReference type="PANTHER" id="PTHR45626">
    <property type="entry name" value="TRANSCRIPTION TERMINATION FACTOR 2-RELATED"/>
    <property type="match status" value="1"/>
</dbReference>
<dbReference type="CDD" id="cd18793">
    <property type="entry name" value="SF2_C_SNF"/>
    <property type="match status" value="1"/>
</dbReference>
<sequence>MEADAEKEQKIKMIKAVIGSDIAEPDALRVLSQCNNSVESAINHILDTPEFLSPLVTVKRTNTSTGARISTQIKEENGEEVEGCEDFDGVKGKVLNQEGLDLPVMPKMENVGKIVVKKEVENFDESDVGFEKKEDSRLSFEEWLQKREDNGHQVGEKRPQEVEKSQLRRVKEESNVGNEIKAIVKSEGPVQSLGPRVFAGHQMRNENEIIVKKEVEEIVCVQPSSARRMSDDEYQRVQMSNHNNMQSFVKNERVEDRMLSTVVIEDGDFADEPDWLLVGRHVIMGLSTAKGRKIEDNEIVHVAFPDRNISWIKSAIVRFSTKRNGEIGRLPMEWSKCLTPLVNSSKVKVLGRCIGAPTNLHLMQEIMLYLSFYIHHSVFTDGDQSSWRIDSPSDIDTTTYPLLTLFKLLKMKPFQEAEFTPEELDSRKRYLKLGDDSDETVSMLPALKRIRGCQQSQEKRTDEQVISESSSNKLVGAADMYDLKEMEPTETLMCDLRPYQKQALFWMTESEKGVDVEEAAKTLHPCWGAYRICDERAPAIYVNIFSGEATTKLPTATQMARGGILADAMGLGKTVMTIALILARIGRGTPEDQELITDNTGDTEYIKKKKRESEKQVIRRVKGGTLIICPMALLGQWKDELETHSKPDSLSVSVFYGGDRSSDPRVIAEPDLILTTYGVLTAAYKSDGENSIFHRVDWYRVVLDEAHTIKSSRTLGAQAAFKLSSYCRWCLTGTPLQNKLEDLYSLLCFLHVEPWCNWAWWQKLIQKPYENGDQRGLKLIKAILRPIMLRRTKDTKDKEGRPILVLPPADIKVIECEQSEAEHDFYDALFRRSKVKFDQFVAQGKVLHNYANILELLLRLRQCCNHPFLVTSRGDTQEYADLNKLARRFLETNADSAPQKVPSRAYIDEVVEGLKKGENAECPICLESADDPVYTPCAHRMCRECLLSSWRSPTAGACPICRQVFKKTELITCPSENRFRIDVEKNWKESSKVSKLLDCLERLRRSDSGEKSIVFSQWTSFLDLLEIPLKRRKFGFLRFDGKLAQKQRENVLREFSESGEKVVLLMSLKAGGVGLNLTAASNVFIMDPWWNPAVEEQAIMRIHRIGQKRTVRVRRFIVKDTVEERMQQVQARKQRMIAGALTDEEVRSARIEELKMLFR</sequence>
<dbReference type="SUPFAM" id="SSF57850">
    <property type="entry name" value="RING/U-box"/>
    <property type="match status" value="1"/>
</dbReference>
<dbReference type="Pfam" id="PF00271">
    <property type="entry name" value="Helicase_C"/>
    <property type="match status" value="1"/>
</dbReference>
<comment type="caution">
    <text evidence="18">The sequence shown here is derived from an EMBL/GenBank/DDBJ whole genome shotgun (WGS) entry which is preliminary data.</text>
</comment>
<evidence type="ECO:0000256" key="10">
    <source>
        <dbReference type="ARBA" id="ARBA00022840"/>
    </source>
</evidence>
<comment type="subcellular location">
    <subcellularLocation>
        <location evidence="1">Nucleus</location>
    </subcellularLocation>
</comment>
<evidence type="ECO:0000313" key="19">
    <source>
        <dbReference type="Proteomes" id="UP001630127"/>
    </source>
</evidence>
<keyword evidence="10" id="KW-0067">ATP-binding</keyword>
<dbReference type="FunFam" id="3.40.50.10810:FF:000089">
    <property type="entry name" value="DNA repair protein RAD5B"/>
    <property type="match status" value="1"/>
</dbReference>
<dbReference type="InterPro" id="IPR027417">
    <property type="entry name" value="P-loop_NTPase"/>
</dbReference>
<dbReference type="Proteomes" id="UP001630127">
    <property type="component" value="Unassembled WGS sequence"/>
</dbReference>
<reference evidence="18 19" key="1">
    <citation type="submission" date="2024-11" db="EMBL/GenBank/DDBJ databases">
        <title>A near-complete genome assembly of Cinchona calisaya.</title>
        <authorList>
            <person name="Lian D.C."/>
            <person name="Zhao X.W."/>
            <person name="Wei L."/>
        </authorList>
    </citation>
    <scope>NUCLEOTIDE SEQUENCE [LARGE SCALE GENOMIC DNA]</scope>
    <source>
        <tissue evidence="18">Nenye</tissue>
    </source>
</reference>
<dbReference type="PANTHER" id="PTHR45626:SF22">
    <property type="entry name" value="DNA REPAIR PROTEIN RAD5"/>
    <property type="match status" value="1"/>
</dbReference>
<dbReference type="EMBL" id="JBJUIK010000013">
    <property type="protein sequence ID" value="KAL3506080.1"/>
    <property type="molecule type" value="Genomic_DNA"/>
</dbReference>
<evidence type="ECO:0000259" key="16">
    <source>
        <dbReference type="PROSITE" id="PS51192"/>
    </source>
</evidence>
<dbReference type="SMART" id="SM00490">
    <property type="entry name" value="HELICc"/>
    <property type="match status" value="1"/>
</dbReference>